<comment type="caution">
    <text evidence="5">The sequence shown here is derived from an EMBL/GenBank/DDBJ whole genome shotgun (WGS) entry which is preliminary data.</text>
</comment>
<dbReference type="InterPro" id="IPR020471">
    <property type="entry name" value="AKR"/>
</dbReference>
<evidence type="ECO:0000259" key="4">
    <source>
        <dbReference type="Pfam" id="PF00248"/>
    </source>
</evidence>
<organism evidence="5 6">
    <name type="scientific">Mycena sanguinolenta</name>
    <dbReference type="NCBI Taxonomy" id="230812"/>
    <lineage>
        <taxon>Eukaryota</taxon>
        <taxon>Fungi</taxon>
        <taxon>Dikarya</taxon>
        <taxon>Basidiomycota</taxon>
        <taxon>Agaricomycotina</taxon>
        <taxon>Agaricomycetes</taxon>
        <taxon>Agaricomycetidae</taxon>
        <taxon>Agaricales</taxon>
        <taxon>Marasmiineae</taxon>
        <taxon>Mycenaceae</taxon>
        <taxon>Mycena</taxon>
    </lineage>
</organism>
<dbReference type="PIRSF" id="PIRSF000097">
    <property type="entry name" value="AKR"/>
    <property type="match status" value="1"/>
</dbReference>
<accession>A0A8H7D8Y7</accession>
<dbReference type="PRINTS" id="PR00069">
    <property type="entry name" value="ALDKETRDTASE"/>
</dbReference>
<evidence type="ECO:0000313" key="6">
    <source>
        <dbReference type="Proteomes" id="UP000623467"/>
    </source>
</evidence>
<dbReference type="InterPro" id="IPR018170">
    <property type="entry name" value="Aldo/ket_reductase_CS"/>
</dbReference>
<dbReference type="SUPFAM" id="SSF51430">
    <property type="entry name" value="NAD(P)-linked oxidoreductase"/>
    <property type="match status" value="1"/>
</dbReference>
<name>A0A8H7D8Y7_9AGAR</name>
<dbReference type="InterPro" id="IPR036812">
    <property type="entry name" value="NAD(P)_OxRdtase_dom_sf"/>
</dbReference>
<proteinExistence type="predicted"/>
<evidence type="ECO:0000256" key="2">
    <source>
        <dbReference type="PIRSR" id="PIRSR000097-2"/>
    </source>
</evidence>
<keyword evidence="6" id="KW-1185">Reference proteome</keyword>
<dbReference type="GO" id="GO:0016491">
    <property type="term" value="F:oxidoreductase activity"/>
    <property type="evidence" value="ECO:0007669"/>
    <property type="project" value="InterPro"/>
</dbReference>
<dbReference type="InterPro" id="IPR023210">
    <property type="entry name" value="NADP_OxRdtase_dom"/>
</dbReference>
<dbReference type="Proteomes" id="UP000623467">
    <property type="component" value="Unassembled WGS sequence"/>
</dbReference>
<gene>
    <name evidence="5" type="ORF">MSAN_00923300</name>
</gene>
<evidence type="ECO:0000313" key="5">
    <source>
        <dbReference type="EMBL" id="KAF7366654.1"/>
    </source>
</evidence>
<evidence type="ECO:0000256" key="1">
    <source>
        <dbReference type="PIRSR" id="PIRSR000097-1"/>
    </source>
</evidence>
<dbReference type="OrthoDB" id="416253at2759"/>
<dbReference type="Pfam" id="PF00248">
    <property type="entry name" value="Aldo_ket_red"/>
    <property type="match status" value="1"/>
</dbReference>
<feature type="binding site" evidence="2">
    <location>
        <position position="127"/>
    </location>
    <ligand>
        <name>substrate</name>
    </ligand>
</feature>
<protein>
    <submittedName>
        <fullName evidence="5">Reductase-like protein</fullName>
    </submittedName>
</protein>
<feature type="domain" description="NADP-dependent oxidoreductase" evidence="4">
    <location>
        <begin position="17"/>
        <end position="276"/>
    </location>
</feature>
<reference evidence="5" key="1">
    <citation type="submission" date="2020-05" db="EMBL/GenBank/DDBJ databases">
        <title>Mycena genomes resolve the evolution of fungal bioluminescence.</title>
        <authorList>
            <person name="Tsai I.J."/>
        </authorList>
    </citation>
    <scope>NUCLEOTIDE SEQUENCE</scope>
    <source>
        <strain evidence="5">160909Yilan</strain>
    </source>
</reference>
<dbReference type="EMBL" id="JACAZH010000006">
    <property type="protein sequence ID" value="KAF7366654.1"/>
    <property type="molecule type" value="Genomic_DNA"/>
</dbReference>
<feature type="site" description="Lowers pKa of active site Tyr" evidence="3">
    <location>
        <position position="83"/>
    </location>
</feature>
<sequence>MTDKTFLLNAGTRIPALGLAPSHAGTWQSPPGQVTAAVAHALKSGYKLVDGAYCYANEDEVGAGLKEAFDAGVKREDIFVVTKVWTTYNTRVELGLDKSLKSLGAGLRNDDRFPKLPDGSRDIIRTHNHVDTWKLMEKLVATANAPRGEQYSKRYLEQLLPHATIVPAVNQIENHPALPQQEIVDLCKEKGIHIMAYSPLGSTGGPLMEAEPVKKIAEKHGVSPSTVLLSYHKSADDWIIVSRGSTVLAKSVTPARIDANRQLIDLDAEDQKALQEYSDALTKEGKLQRFVYPPFGIDFGFPDKS</sequence>
<dbReference type="PROSITE" id="PS00063">
    <property type="entry name" value="ALDOKETO_REDUCTASE_3"/>
    <property type="match status" value="1"/>
</dbReference>
<dbReference type="PANTHER" id="PTHR11732">
    <property type="entry name" value="ALDO/KETO REDUCTASE"/>
    <property type="match status" value="1"/>
</dbReference>
<dbReference type="AlphaFoldDB" id="A0A8H7D8Y7"/>
<evidence type="ECO:0000256" key="3">
    <source>
        <dbReference type="PIRSR" id="PIRSR000097-3"/>
    </source>
</evidence>
<feature type="active site" description="Proton donor" evidence="1">
    <location>
        <position position="55"/>
    </location>
</feature>
<dbReference type="Gene3D" id="3.20.20.100">
    <property type="entry name" value="NADP-dependent oxidoreductase domain"/>
    <property type="match status" value="1"/>
</dbReference>